<protein>
    <recommendedName>
        <fullName evidence="6">Caveolin</fullName>
    </recommendedName>
</protein>
<gene>
    <name evidence="9" type="primary">LOC106818346</name>
</gene>
<comment type="similarity">
    <text evidence="2 6">Belongs to the caveolin family.</text>
</comment>
<proteinExistence type="inferred from homology"/>
<dbReference type="PANTHER" id="PTHR10844:SF19">
    <property type="entry name" value="CAVEOLIN-2"/>
    <property type="match status" value="1"/>
</dbReference>
<comment type="subcellular location">
    <subcellularLocation>
        <location evidence="1 6">Cell membrane</location>
        <topology evidence="1 6">Peripheral membrane protein</topology>
    </subcellularLocation>
    <subcellularLocation>
        <location evidence="6">Golgi apparatus membrane</location>
        <topology evidence="6">Peripheral membrane protein</topology>
    </subcellularLocation>
    <subcellularLocation>
        <location evidence="6">Membrane</location>
        <location evidence="6">Caveola</location>
        <topology evidence="6">Peripheral membrane protein</topology>
    </subcellularLocation>
</comment>
<comment type="function">
    <text evidence="6">May act as a scaffolding protein within caveolar membranes. Interacts directly with G-protein alpha subunits and can functionally regulate their activity.</text>
</comment>
<accession>A0ABM1F281</accession>
<keyword evidence="4 6" id="KW-0333">Golgi apparatus</keyword>
<feature type="transmembrane region" description="Helical" evidence="7">
    <location>
        <begin position="106"/>
        <end position="126"/>
    </location>
</feature>
<dbReference type="Proteomes" id="UP000695022">
    <property type="component" value="Unplaced"/>
</dbReference>
<keyword evidence="8" id="KW-1185">Reference proteome</keyword>
<evidence type="ECO:0000256" key="3">
    <source>
        <dbReference type="ARBA" id="ARBA00022475"/>
    </source>
</evidence>
<organism evidence="8 9">
    <name type="scientific">Priapulus caudatus</name>
    <name type="common">Priapulid worm</name>
    <dbReference type="NCBI Taxonomy" id="37621"/>
    <lineage>
        <taxon>Eukaryota</taxon>
        <taxon>Metazoa</taxon>
        <taxon>Ecdysozoa</taxon>
        <taxon>Scalidophora</taxon>
        <taxon>Priapulida</taxon>
        <taxon>Priapulimorpha</taxon>
        <taxon>Priapulimorphida</taxon>
        <taxon>Priapulidae</taxon>
        <taxon>Priapulus</taxon>
    </lineage>
</organism>
<sequence length="134" mass="15278">MNSTGPVDIDMENRDPNDINSYLQVGYDDVIAEPEDIRSINCAWGLSAKCFNFGQNCCYKFLSLFCAPCLALCWGCQFACLAFDHIWYCTPMLKAFKLQCTMLRQFWFTTVDCFLAPCCEAVGLIFSKIKISRE</sequence>
<evidence type="ECO:0000313" key="8">
    <source>
        <dbReference type="Proteomes" id="UP000695022"/>
    </source>
</evidence>
<evidence type="ECO:0000256" key="6">
    <source>
        <dbReference type="RuleBase" id="RU000680"/>
    </source>
</evidence>
<reference evidence="9" key="1">
    <citation type="submission" date="2025-08" db="UniProtKB">
        <authorList>
            <consortium name="RefSeq"/>
        </authorList>
    </citation>
    <scope>IDENTIFICATION</scope>
</reference>
<dbReference type="GeneID" id="106818346"/>
<dbReference type="RefSeq" id="XP_014678552.1">
    <property type="nucleotide sequence ID" value="XM_014823066.1"/>
</dbReference>
<dbReference type="PANTHER" id="PTHR10844">
    <property type="entry name" value="CAVEOLIN"/>
    <property type="match status" value="1"/>
</dbReference>
<evidence type="ECO:0000256" key="7">
    <source>
        <dbReference type="SAM" id="Phobius"/>
    </source>
</evidence>
<keyword evidence="7" id="KW-0812">Transmembrane</keyword>
<keyword evidence="5 6" id="KW-0472">Membrane</keyword>
<dbReference type="InterPro" id="IPR001612">
    <property type="entry name" value="Caveolin"/>
</dbReference>
<evidence type="ECO:0000256" key="5">
    <source>
        <dbReference type="ARBA" id="ARBA00023136"/>
    </source>
</evidence>
<evidence type="ECO:0000256" key="2">
    <source>
        <dbReference type="ARBA" id="ARBA00010988"/>
    </source>
</evidence>
<evidence type="ECO:0000313" key="9">
    <source>
        <dbReference type="RefSeq" id="XP_014678552.1"/>
    </source>
</evidence>
<keyword evidence="7" id="KW-1133">Transmembrane helix</keyword>
<feature type="transmembrane region" description="Helical" evidence="7">
    <location>
        <begin position="61"/>
        <end position="86"/>
    </location>
</feature>
<keyword evidence="3 6" id="KW-1003">Cell membrane</keyword>
<name>A0ABM1F281_PRICU</name>
<dbReference type="Pfam" id="PF01146">
    <property type="entry name" value="Caveolin"/>
    <property type="match status" value="1"/>
</dbReference>
<evidence type="ECO:0000256" key="4">
    <source>
        <dbReference type="ARBA" id="ARBA00023034"/>
    </source>
</evidence>
<evidence type="ECO:0000256" key="1">
    <source>
        <dbReference type="ARBA" id="ARBA00004202"/>
    </source>
</evidence>